<proteinExistence type="predicted"/>
<sequence length="208" mass="23730">MTQNSSNPENFSGCPNLETLKLIDIRLEKNQTLFINAPNLKSLELSFGQPYMKYGRKVVIDGPGLMTFKYKGFPSIIVCSSDDLASIDDAYFHIYDWYISGLEEEDKNEDEDRGKNCIDIYSDEFRDRVLCFMDTLKKFCHAKSLTLSLESVEALATFPCFLDEIPSPFANLKHLKIEREPGQECMKVKIPAGVLNYFLNSSTVFELC</sequence>
<keyword evidence="2" id="KW-1185">Reference proteome</keyword>
<evidence type="ECO:0000313" key="1">
    <source>
        <dbReference type="EMBL" id="OMO49349.1"/>
    </source>
</evidence>
<protein>
    <submittedName>
        <fullName evidence="1">Uncharacterized protein</fullName>
    </submittedName>
</protein>
<organism evidence="1 2">
    <name type="scientific">Corchorus olitorius</name>
    <dbReference type="NCBI Taxonomy" id="93759"/>
    <lineage>
        <taxon>Eukaryota</taxon>
        <taxon>Viridiplantae</taxon>
        <taxon>Streptophyta</taxon>
        <taxon>Embryophyta</taxon>
        <taxon>Tracheophyta</taxon>
        <taxon>Spermatophyta</taxon>
        <taxon>Magnoliopsida</taxon>
        <taxon>eudicotyledons</taxon>
        <taxon>Gunneridae</taxon>
        <taxon>Pentapetalae</taxon>
        <taxon>rosids</taxon>
        <taxon>malvids</taxon>
        <taxon>Malvales</taxon>
        <taxon>Malvaceae</taxon>
        <taxon>Grewioideae</taxon>
        <taxon>Apeibeae</taxon>
        <taxon>Corchorus</taxon>
    </lineage>
</organism>
<comment type="caution">
    <text evidence="1">The sequence shown here is derived from an EMBL/GenBank/DDBJ whole genome shotgun (WGS) entry which is preliminary data.</text>
</comment>
<accession>A0A1R3FTZ9</accession>
<evidence type="ECO:0000313" key="2">
    <source>
        <dbReference type="Proteomes" id="UP000187203"/>
    </source>
</evidence>
<dbReference type="InterPro" id="IPR050232">
    <property type="entry name" value="FBL13/AtMIF1-like"/>
</dbReference>
<dbReference type="OrthoDB" id="1720373at2759"/>
<dbReference type="EMBL" id="AWUE01024903">
    <property type="protein sequence ID" value="OMO49349.1"/>
    <property type="molecule type" value="Genomic_DNA"/>
</dbReference>
<dbReference type="SUPFAM" id="SSF52047">
    <property type="entry name" value="RNI-like"/>
    <property type="match status" value="1"/>
</dbReference>
<reference evidence="2" key="1">
    <citation type="submission" date="2013-09" db="EMBL/GenBank/DDBJ databases">
        <title>Corchorus olitorius genome sequencing.</title>
        <authorList>
            <person name="Alam M."/>
            <person name="Haque M.S."/>
            <person name="Islam M.S."/>
            <person name="Emdad E.M."/>
            <person name="Islam M.M."/>
            <person name="Ahmed B."/>
            <person name="Halim A."/>
            <person name="Hossen Q.M.M."/>
            <person name="Hossain M.Z."/>
            <person name="Ahmed R."/>
            <person name="Khan M.M."/>
            <person name="Islam R."/>
            <person name="Rashid M.M."/>
            <person name="Khan S.A."/>
            <person name="Rahman M.S."/>
            <person name="Alam M."/>
            <person name="Yahiya A.S."/>
            <person name="Khan M.S."/>
            <person name="Azam M.S."/>
            <person name="Haque T."/>
            <person name="Lashkar M.Z.H."/>
            <person name="Akhand A.I."/>
            <person name="Morshed G."/>
            <person name="Roy S."/>
            <person name="Uddin K.S."/>
            <person name="Rabeya T."/>
            <person name="Hossain A.S."/>
            <person name="Chowdhury A."/>
            <person name="Snigdha A.R."/>
            <person name="Mortoza M.S."/>
            <person name="Matin S.A."/>
            <person name="Hoque S.M.E."/>
            <person name="Islam M.K."/>
            <person name="Roy D.K."/>
            <person name="Haider R."/>
            <person name="Moosa M.M."/>
            <person name="Elias S.M."/>
            <person name="Hasan A.M."/>
            <person name="Jahan S."/>
            <person name="Shafiuddin M."/>
            <person name="Mahmood N."/>
            <person name="Shommy N.S."/>
        </authorList>
    </citation>
    <scope>NUCLEOTIDE SEQUENCE [LARGE SCALE GENOMIC DNA]</scope>
    <source>
        <strain evidence="2">cv. O-4</strain>
    </source>
</reference>
<dbReference type="PANTHER" id="PTHR31900:SF30">
    <property type="entry name" value="SUPERFAMILY PROTEIN, PUTATIVE-RELATED"/>
    <property type="match status" value="1"/>
</dbReference>
<dbReference type="AlphaFoldDB" id="A0A1R3FTZ9"/>
<dbReference type="PANTHER" id="PTHR31900">
    <property type="entry name" value="F-BOX/RNI SUPERFAMILY PROTEIN-RELATED"/>
    <property type="match status" value="1"/>
</dbReference>
<dbReference type="Proteomes" id="UP000187203">
    <property type="component" value="Unassembled WGS sequence"/>
</dbReference>
<name>A0A1R3FTZ9_9ROSI</name>
<gene>
    <name evidence="1" type="ORF">COLO4_38580</name>
</gene>